<proteinExistence type="evidence at protein level"/>
<dbReference type="PANTHER" id="PTHR43398:SF1">
    <property type="entry name" value="DOLICHOL-PHOSPHATE MANNOSYLTRANSFERASE SUBUNIT 1"/>
    <property type="match status" value="1"/>
</dbReference>
<name>U4PF58_CAEEL</name>
<dbReference type="ExpressionAtlas" id="U4PF58">
    <property type="expression patterns" value="baseline and differential"/>
</dbReference>
<dbReference type="InterPro" id="IPR039528">
    <property type="entry name" value="DPM1-like"/>
</dbReference>
<accession>U4PF58</accession>
<keyword evidence="6" id="KW-1267">Proteomics identification</keyword>
<dbReference type="KEGG" id="cel:CELE_Y66H1A.2"/>
<dbReference type="OrthoDB" id="2603at2759"/>
<reference evidence="3 4" key="1">
    <citation type="journal article" date="1998" name="Science">
        <title>Genome sequence of the nematode C. elegans: a platform for investigating biology.</title>
        <authorList>
            <consortium name="The C. elegans sequencing consortium"/>
            <person name="Sulson J.E."/>
            <person name="Waterston R."/>
        </authorList>
    </citation>
    <scope>NUCLEOTIDE SEQUENCE [LARGE SCALE GENOMIC DNA]</scope>
    <source>
        <strain evidence="3 4">Bristol N2</strain>
    </source>
</reference>
<dbReference type="PANTHER" id="PTHR43398">
    <property type="entry name" value="DOLICHOL-PHOSPHATE MANNOSYLTRANSFERASE SUBUNIT 1"/>
    <property type="match status" value="1"/>
</dbReference>
<evidence type="ECO:0000313" key="3">
    <source>
        <dbReference type="EMBL" id="CDH93376.1"/>
    </source>
</evidence>
<dbReference type="PeptideAtlas" id="U4PF58"/>
<gene>
    <name evidence="3 5" type="primary">dpm-1</name>
    <name evidence="3" type="ORF">CELE_Y66H1A.2</name>
    <name evidence="5" type="ORF">Y66H1A.2</name>
</gene>
<dbReference type="CTD" id="176874"/>
<dbReference type="WormBase" id="Y66H1A.2b">
    <property type="protein sequence ID" value="CE48726"/>
    <property type="gene ID" value="WBGene00022044"/>
    <property type="gene designation" value="dpm-1"/>
</dbReference>
<evidence type="ECO:0000256" key="1">
    <source>
        <dbReference type="ARBA" id="ARBA00022676"/>
    </source>
</evidence>
<keyword evidence="4" id="KW-1185">Reference proteome</keyword>
<dbReference type="AGR" id="WB:WBGene00022044"/>
<dbReference type="EMBL" id="BX284604">
    <property type="protein sequence ID" value="CDH93376.1"/>
    <property type="molecule type" value="Genomic_DNA"/>
</dbReference>
<dbReference type="GeneID" id="176874"/>
<dbReference type="RefSeq" id="NP_001368307.1">
    <property type="nucleotide sequence ID" value="NM_001380009.1"/>
</dbReference>
<evidence type="ECO:0000313" key="4">
    <source>
        <dbReference type="Proteomes" id="UP000001940"/>
    </source>
</evidence>
<dbReference type="AlphaFoldDB" id="U4PF58"/>
<dbReference type="Bgee" id="WBGene00022044">
    <property type="expression patterns" value="Expressed in pharyngeal muscle cell (C elegans) and 4 other cell types or tissues"/>
</dbReference>
<keyword evidence="2" id="KW-0808">Transferase</keyword>
<evidence type="ECO:0007829" key="6">
    <source>
        <dbReference type="PeptideAtlas" id="U4PF58"/>
    </source>
</evidence>
<sequence length="51" mass="5959">MEMMFRAKKSGYRIGEVPISFVDRFFGESKLGSQEIVDYAKGLLYLFAFVW</sequence>
<organism evidence="3 4">
    <name type="scientific">Caenorhabditis elegans</name>
    <dbReference type="NCBI Taxonomy" id="6239"/>
    <lineage>
        <taxon>Eukaryota</taxon>
        <taxon>Metazoa</taxon>
        <taxon>Ecdysozoa</taxon>
        <taxon>Nematoda</taxon>
        <taxon>Chromadorea</taxon>
        <taxon>Rhabditida</taxon>
        <taxon>Rhabditina</taxon>
        <taxon>Rhabditomorpha</taxon>
        <taxon>Rhabditoidea</taxon>
        <taxon>Rhabditidae</taxon>
        <taxon>Peloderinae</taxon>
        <taxon>Caenorhabditis</taxon>
    </lineage>
</organism>
<dbReference type="GO" id="GO:0004582">
    <property type="term" value="F:dolichyl-phosphate beta-D-mannosyltransferase activity"/>
    <property type="evidence" value="ECO:0007669"/>
    <property type="project" value="InterPro"/>
</dbReference>
<protein>
    <submittedName>
        <fullName evidence="3">Dolichol-phosphate mannosyltransferase subunit 1</fullName>
    </submittedName>
</protein>
<dbReference type="HOGENOM" id="CLU_033536_13_3_1"/>
<evidence type="ECO:0000313" key="5">
    <source>
        <dbReference type="WormBase" id="Y66H1A.2b"/>
    </source>
</evidence>
<dbReference type="Proteomes" id="UP000001940">
    <property type="component" value="Chromosome IV"/>
</dbReference>
<keyword evidence="1 3" id="KW-0328">Glycosyltransferase</keyword>
<evidence type="ECO:0000256" key="2">
    <source>
        <dbReference type="ARBA" id="ARBA00022679"/>
    </source>
</evidence>